<feature type="compositionally biased region" description="Low complexity" evidence="1">
    <location>
        <begin position="738"/>
        <end position="749"/>
    </location>
</feature>
<feature type="region of interest" description="Disordered" evidence="1">
    <location>
        <begin position="955"/>
        <end position="976"/>
    </location>
</feature>
<feature type="compositionally biased region" description="Polar residues" evidence="1">
    <location>
        <begin position="750"/>
        <end position="761"/>
    </location>
</feature>
<feature type="compositionally biased region" description="Polar residues" evidence="1">
    <location>
        <begin position="1142"/>
        <end position="1200"/>
    </location>
</feature>
<feature type="region of interest" description="Disordered" evidence="1">
    <location>
        <begin position="89"/>
        <end position="111"/>
    </location>
</feature>
<dbReference type="PANTHER" id="PTHR24216">
    <property type="entry name" value="PAXILLIN-RELATED"/>
    <property type="match status" value="1"/>
</dbReference>
<keyword evidence="3" id="KW-1185">Reference proteome</keyword>
<protein>
    <submittedName>
        <fullName evidence="2">Uncharacterized protein</fullName>
    </submittedName>
</protein>
<dbReference type="Proteomes" id="UP000267821">
    <property type="component" value="Unassembled WGS sequence"/>
</dbReference>
<sequence>MSQTTNGPTLNFPTHHLSIQRGIAAWLGQPMLCDLCVAEIFFICYHVARTKPSRDVASQPQSIEVGHLDVNIAQKEVQAETLEIVERGQPHSEKAAIPESPLSAIQPISASPSDKVTTTEVITVVSEEVDTASPKVLDLPQEEATVITAPTGISERVENTVPSIPTSPISLSPNVKVPTSVPPVAPIETQISEPVTSNPVPEQIERITKKGRHVSFATPPTPPVSPPRESFAIPAGLRLPPVPVPSSILTPPLSPQIPPIDYFVGIEEEVLEKDKEQDEIKAFKIDDGWEHCVFDPVKVEADNSSDYSMEADEPHQKLKTEEEKQLRDQIREAFEDDMSDVTHIEGIAEKEIKIKEAMENSIVAILPEATSERSAAPKKSKASPSDSPQLTSLTEEHEPTAISLPQETPTLIILTPETEESRVIFDANNSRLPSFDAQVPVTPSVPALEAVEEKIVEEKVAEVVATPMIAEKAVSPIPSLAKSCGIVFTDPFSPYSPEKKAEEETEPVETIVQQVHDITIPSPKTQLLEDQPEATKGPYIEPGYSEDETSSTSAVQASDTKTSDELIVETTQTRNSDDTEVKGIVAEKVIPEFPQEVIPGAAEEIISEETQKVILEAAEKIISGATQNVIPEAAEGTTPEATQMAISKAAPSDVTEVATFDAAPAPPPKAIEVVEFVKVAEEVDTPQAQSKTIPTLLVTTPMIPEDEELVILERKTEDVARPRSSGSKFPSRPSTAKSSGSDAGGSSSSIDFNGTSSSLQRSASTGSVVCTANSSGDPALLSSETNANASATPAAIQIVAFQEVFPEGKKVKRLTKIDEELEDWVDVAVEVERDMKTYTVLIEEKDNHFTSEDQYTGDQGEQHANEKNAQEKSKIPEKHPDIKAIAPIGSTPKRPFPTPLQIQTPPKVYNPVPETDYFQTIPRVLSVTHKLGSRKVHFDIDDMVAPDSPMFILPIPPSDYGDRPGSRDSAFSRPRSRDSAFSSLYNFEHSLDSLNFPVMPKFSPLTIASRMEPAMVIRDTMSVRSGTSEIGVETGLRPSGEVMKYYNSGLSDGGNTMDLERGTFHGAKPSHDFEKDRDIAEWVDITREEAKLATELQQSQDHGSLLPLHHSATELEGRGPPRRRWTLLRALSIPFSAFRASMDSSRSPATPNSATYPRTPESSAFATSPQETSGFLPQSSLQSPLTPASPNYPNSPTSPLSPVDPIEPIIPNPQNQPLPIRFLKKFSPKGLISGASGAAKKAWGLVKYLTSPTPAHAPIPTASGAVKRKQSINWLSELDEIEAGGMKLEGAGKGKKEGVLIDFGDEERRSRAREAGKRAAMEGLEELREVVVIPIPTA</sequence>
<feature type="compositionally biased region" description="Polar residues" evidence="1">
    <location>
        <begin position="724"/>
        <end position="737"/>
    </location>
</feature>
<name>A0A3N4LWS5_9PEZI</name>
<feature type="compositionally biased region" description="Polar residues" evidence="1">
    <location>
        <begin position="550"/>
        <end position="560"/>
    </location>
</feature>
<feature type="compositionally biased region" description="Basic and acidic residues" evidence="1">
    <location>
        <begin position="860"/>
        <end position="879"/>
    </location>
</feature>
<feature type="region of interest" description="Disordered" evidence="1">
    <location>
        <begin position="849"/>
        <end position="879"/>
    </location>
</feature>
<feature type="region of interest" description="Disordered" evidence="1">
    <location>
        <begin position="368"/>
        <end position="408"/>
    </location>
</feature>
<accession>A0A3N4LWS5</accession>
<evidence type="ECO:0000256" key="1">
    <source>
        <dbReference type="SAM" id="MobiDB-lite"/>
    </source>
</evidence>
<proteinExistence type="predicted"/>
<evidence type="ECO:0000313" key="2">
    <source>
        <dbReference type="EMBL" id="RPB27346.1"/>
    </source>
</evidence>
<feature type="region of interest" description="Disordered" evidence="1">
    <location>
        <begin position="1140"/>
        <end position="1214"/>
    </location>
</feature>
<dbReference type="InParanoid" id="A0A3N4LWS5"/>
<feature type="region of interest" description="Disordered" evidence="1">
    <location>
        <begin position="525"/>
        <end position="562"/>
    </location>
</feature>
<gene>
    <name evidence="2" type="ORF">L211DRAFT_846171</name>
</gene>
<evidence type="ECO:0000313" key="3">
    <source>
        <dbReference type="Proteomes" id="UP000267821"/>
    </source>
</evidence>
<organism evidence="2 3">
    <name type="scientific">Terfezia boudieri ATCC MYA-4762</name>
    <dbReference type="NCBI Taxonomy" id="1051890"/>
    <lineage>
        <taxon>Eukaryota</taxon>
        <taxon>Fungi</taxon>
        <taxon>Dikarya</taxon>
        <taxon>Ascomycota</taxon>
        <taxon>Pezizomycotina</taxon>
        <taxon>Pezizomycetes</taxon>
        <taxon>Pezizales</taxon>
        <taxon>Pezizaceae</taxon>
        <taxon>Terfezia</taxon>
    </lineage>
</organism>
<dbReference type="PANTHER" id="PTHR24216:SF65">
    <property type="entry name" value="PAXILLIN-LIKE PROTEIN 1"/>
    <property type="match status" value="1"/>
</dbReference>
<feature type="region of interest" description="Disordered" evidence="1">
    <location>
        <begin position="714"/>
        <end position="761"/>
    </location>
</feature>
<dbReference type="OrthoDB" id="10414637at2759"/>
<reference evidence="2 3" key="1">
    <citation type="journal article" date="2018" name="Nat. Ecol. Evol.">
        <title>Pezizomycetes genomes reveal the molecular basis of ectomycorrhizal truffle lifestyle.</title>
        <authorList>
            <person name="Murat C."/>
            <person name="Payen T."/>
            <person name="Noel B."/>
            <person name="Kuo A."/>
            <person name="Morin E."/>
            <person name="Chen J."/>
            <person name="Kohler A."/>
            <person name="Krizsan K."/>
            <person name="Balestrini R."/>
            <person name="Da Silva C."/>
            <person name="Montanini B."/>
            <person name="Hainaut M."/>
            <person name="Levati E."/>
            <person name="Barry K.W."/>
            <person name="Belfiori B."/>
            <person name="Cichocki N."/>
            <person name="Clum A."/>
            <person name="Dockter R.B."/>
            <person name="Fauchery L."/>
            <person name="Guy J."/>
            <person name="Iotti M."/>
            <person name="Le Tacon F."/>
            <person name="Lindquist E.A."/>
            <person name="Lipzen A."/>
            <person name="Malagnac F."/>
            <person name="Mello A."/>
            <person name="Molinier V."/>
            <person name="Miyauchi S."/>
            <person name="Poulain J."/>
            <person name="Riccioni C."/>
            <person name="Rubini A."/>
            <person name="Sitrit Y."/>
            <person name="Splivallo R."/>
            <person name="Traeger S."/>
            <person name="Wang M."/>
            <person name="Zifcakova L."/>
            <person name="Wipf D."/>
            <person name="Zambonelli A."/>
            <person name="Paolocci F."/>
            <person name="Nowrousian M."/>
            <person name="Ottonello S."/>
            <person name="Baldrian P."/>
            <person name="Spatafora J.W."/>
            <person name="Henrissat B."/>
            <person name="Nagy L.G."/>
            <person name="Aury J.M."/>
            <person name="Wincker P."/>
            <person name="Grigoriev I.V."/>
            <person name="Bonfante P."/>
            <person name="Martin F.M."/>
        </authorList>
    </citation>
    <scope>NUCLEOTIDE SEQUENCE [LARGE SCALE GENOMIC DNA]</scope>
    <source>
        <strain evidence="2 3">ATCC MYA-4762</strain>
    </source>
</reference>
<dbReference type="EMBL" id="ML121531">
    <property type="protein sequence ID" value="RPB27346.1"/>
    <property type="molecule type" value="Genomic_DNA"/>
</dbReference>